<keyword evidence="5 9" id="KW-0627">Porphyrin biosynthesis</keyword>
<sequence>MPSEKWLKGKQIGIMREAEKSAFLSSQIHEYGGTPLFFPLIKVSLAESREAYEKIRSLDRYDWVVFTSSNGVKFFFEHLNKWQRIWPEHVKAAAVGPSTARTLAEYGVKADSVPESFSGANMASTLKKEAHGKKILFPKGNLAPQLLKEELQGITDVDEWIVYNTAASDTVLDGVEEMDSLVFMSPSAVSVFAEKKPFLSFDWSKPVFCIGPSTAIQAKKAGFLQVRAPEEYTQEGIFHSICRYYKEE</sequence>
<gene>
    <name evidence="11" type="ORF">CGZ90_09370</name>
</gene>
<dbReference type="EC" id="4.2.1.75" evidence="3 9"/>
<accession>A0A235FBE8</accession>
<keyword evidence="4 9" id="KW-0456">Lyase</keyword>
<evidence type="ECO:0000256" key="3">
    <source>
        <dbReference type="ARBA" id="ARBA00013109"/>
    </source>
</evidence>
<keyword evidence="12" id="KW-1185">Reference proteome</keyword>
<evidence type="ECO:0000256" key="2">
    <source>
        <dbReference type="ARBA" id="ARBA00008133"/>
    </source>
</evidence>
<feature type="domain" description="Tetrapyrrole biosynthesis uroporphyrinogen III synthase" evidence="10">
    <location>
        <begin position="24"/>
        <end position="238"/>
    </location>
</feature>
<comment type="function">
    <text evidence="6 9">Catalyzes cyclization of the linear tetrapyrrole, hydroxymethylbilane, to the macrocyclic uroporphyrinogen III.</text>
</comment>
<dbReference type="InterPro" id="IPR039793">
    <property type="entry name" value="UROS/Hem4"/>
</dbReference>
<dbReference type="OrthoDB" id="9815856at2"/>
<comment type="catalytic activity">
    <reaction evidence="8 9">
        <text>hydroxymethylbilane = uroporphyrinogen III + H2O</text>
        <dbReference type="Rhea" id="RHEA:18965"/>
        <dbReference type="ChEBI" id="CHEBI:15377"/>
        <dbReference type="ChEBI" id="CHEBI:57308"/>
        <dbReference type="ChEBI" id="CHEBI:57845"/>
        <dbReference type="EC" id="4.2.1.75"/>
    </reaction>
</comment>
<name>A0A235FBE8_9BACL</name>
<evidence type="ECO:0000256" key="4">
    <source>
        <dbReference type="ARBA" id="ARBA00023239"/>
    </source>
</evidence>
<reference evidence="11 12" key="1">
    <citation type="submission" date="2017-07" db="EMBL/GenBank/DDBJ databases">
        <title>Fictibacillus sp. nov. GDSW-R2A3 Genome sequencing and assembly.</title>
        <authorList>
            <person name="Mayilraj S."/>
        </authorList>
    </citation>
    <scope>NUCLEOTIDE SEQUENCE [LARGE SCALE GENOMIC DNA]</scope>
    <source>
        <strain evidence="11 12">GDSW-R2A3</strain>
    </source>
</reference>
<evidence type="ECO:0000256" key="8">
    <source>
        <dbReference type="ARBA" id="ARBA00048617"/>
    </source>
</evidence>
<dbReference type="EMBL" id="NOII01000002">
    <property type="protein sequence ID" value="OYD58085.1"/>
    <property type="molecule type" value="Genomic_DNA"/>
</dbReference>
<dbReference type="SUPFAM" id="SSF69618">
    <property type="entry name" value="HemD-like"/>
    <property type="match status" value="1"/>
</dbReference>
<dbReference type="Gene3D" id="3.40.50.10090">
    <property type="match status" value="2"/>
</dbReference>
<dbReference type="PANTHER" id="PTHR38042">
    <property type="entry name" value="UROPORPHYRINOGEN-III SYNTHASE, CHLOROPLASTIC"/>
    <property type="match status" value="1"/>
</dbReference>
<dbReference type="Proteomes" id="UP000215059">
    <property type="component" value="Unassembled WGS sequence"/>
</dbReference>
<organism evidence="11 12">
    <name type="scientific">Fictibacillus aquaticus</name>
    <dbReference type="NCBI Taxonomy" id="2021314"/>
    <lineage>
        <taxon>Bacteria</taxon>
        <taxon>Bacillati</taxon>
        <taxon>Bacillota</taxon>
        <taxon>Bacilli</taxon>
        <taxon>Bacillales</taxon>
        <taxon>Fictibacillaceae</taxon>
        <taxon>Fictibacillus</taxon>
    </lineage>
</organism>
<dbReference type="RefSeq" id="WP_094252147.1">
    <property type="nucleotide sequence ID" value="NZ_JBHLXL010000001.1"/>
</dbReference>
<dbReference type="InterPro" id="IPR003754">
    <property type="entry name" value="4pyrrol_synth_uPrphyn_synth"/>
</dbReference>
<comment type="pathway">
    <text evidence="1 9">Porphyrin-containing compound metabolism; protoporphyrin-IX biosynthesis; coproporphyrinogen-III from 5-aminolevulinate: step 3/4.</text>
</comment>
<evidence type="ECO:0000256" key="5">
    <source>
        <dbReference type="ARBA" id="ARBA00023244"/>
    </source>
</evidence>
<dbReference type="UniPathway" id="UPA00251">
    <property type="reaction ID" value="UER00320"/>
</dbReference>
<evidence type="ECO:0000256" key="1">
    <source>
        <dbReference type="ARBA" id="ARBA00004772"/>
    </source>
</evidence>
<evidence type="ECO:0000256" key="9">
    <source>
        <dbReference type="RuleBase" id="RU366031"/>
    </source>
</evidence>
<comment type="caution">
    <text evidence="11">The sequence shown here is derived from an EMBL/GenBank/DDBJ whole genome shotgun (WGS) entry which is preliminary data.</text>
</comment>
<evidence type="ECO:0000256" key="7">
    <source>
        <dbReference type="ARBA" id="ARBA00040167"/>
    </source>
</evidence>
<comment type="similarity">
    <text evidence="2 9">Belongs to the uroporphyrinogen-III synthase family.</text>
</comment>
<protein>
    <recommendedName>
        <fullName evidence="7 9">Uroporphyrinogen-III synthase</fullName>
        <ecNumber evidence="3 9">4.2.1.75</ecNumber>
    </recommendedName>
</protein>
<dbReference type="CDD" id="cd06578">
    <property type="entry name" value="HemD"/>
    <property type="match status" value="1"/>
</dbReference>
<evidence type="ECO:0000256" key="6">
    <source>
        <dbReference type="ARBA" id="ARBA00037589"/>
    </source>
</evidence>
<evidence type="ECO:0000313" key="11">
    <source>
        <dbReference type="EMBL" id="OYD58085.1"/>
    </source>
</evidence>
<dbReference type="GO" id="GO:0006780">
    <property type="term" value="P:uroporphyrinogen III biosynthetic process"/>
    <property type="evidence" value="ECO:0007669"/>
    <property type="project" value="UniProtKB-UniRule"/>
</dbReference>
<dbReference type="Pfam" id="PF02602">
    <property type="entry name" value="HEM4"/>
    <property type="match status" value="1"/>
</dbReference>
<evidence type="ECO:0000259" key="10">
    <source>
        <dbReference type="Pfam" id="PF02602"/>
    </source>
</evidence>
<dbReference type="GO" id="GO:0004852">
    <property type="term" value="F:uroporphyrinogen-III synthase activity"/>
    <property type="evidence" value="ECO:0007669"/>
    <property type="project" value="UniProtKB-UniRule"/>
</dbReference>
<dbReference type="InterPro" id="IPR036108">
    <property type="entry name" value="4pyrrol_syn_uPrphyn_synt_sf"/>
</dbReference>
<evidence type="ECO:0000313" key="12">
    <source>
        <dbReference type="Proteomes" id="UP000215059"/>
    </source>
</evidence>
<dbReference type="GO" id="GO:0006782">
    <property type="term" value="P:protoporphyrinogen IX biosynthetic process"/>
    <property type="evidence" value="ECO:0007669"/>
    <property type="project" value="UniProtKB-UniRule"/>
</dbReference>
<dbReference type="AlphaFoldDB" id="A0A235FBE8"/>
<proteinExistence type="inferred from homology"/>
<dbReference type="PANTHER" id="PTHR38042:SF1">
    <property type="entry name" value="UROPORPHYRINOGEN-III SYNTHASE, CHLOROPLASTIC"/>
    <property type="match status" value="1"/>
</dbReference>